<accession>A0A9Q1KTU9</accession>
<reference evidence="1" key="1">
    <citation type="submission" date="2022-04" db="EMBL/GenBank/DDBJ databases">
        <title>Carnegiea gigantea Genome sequencing and assembly v2.</title>
        <authorList>
            <person name="Copetti D."/>
            <person name="Sanderson M.J."/>
            <person name="Burquez A."/>
            <person name="Wojciechowski M.F."/>
        </authorList>
    </citation>
    <scope>NUCLEOTIDE SEQUENCE</scope>
    <source>
        <strain evidence="1">SGP5-SGP5p</strain>
        <tissue evidence="1">Aerial part</tissue>
    </source>
</reference>
<keyword evidence="2" id="KW-1185">Reference proteome</keyword>
<dbReference type="EMBL" id="JAKOGI010000012">
    <property type="protein sequence ID" value="KAJ8450821.1"/>
    <property type="molecule type" value="Genomic_DNA"/>
</dbReference>
<dbReference type="PANTHER" id="PTHR47074:SF11">
    <property type="entry name" value="REVERSE TRANSCRIPTASE-LIKE PROTEIN"/>
    <property type="match status" value="1"/>
</dbReference>
<evidence type="ECO:0000313" key="2">
    <source>
        <dbReference type="Proteomes" id="UP001153076"/>
    </source>
</evidence>
<dbReference type="Proteomes" id="UP001153076">
    <property type="component" value="Unassembled WGS sequence"/>
</dbReference>
<dbReference type="PANTHER" id="PTHR47074">
    <property type="entry name" value="BNAC02G40300D PROTEIN"/>
    <property type="match status" value="1"/>
</dbReference>
<name>A0A9Q1KTU9_9CARY</name>
<evidence type="ECO:0000313" key="1">
    <source>
        <dbReference type="EMBL" id="KAJ8450821.1"/>
    </source>
</evidence>
<dbReference type="OrthoDB" id="997521at2759"/>
<protein>
    <recommendedName>
        <fullName evidence="3">RNase H type-1 domain-containing protein</fullName>
    </recommendedName>
</protein>
<comment type="caution">
    <text evidence="1">The sequence shown here is derived from an EMBL/GenBank/DDBJ whole genome shotgun (WGS) entry which is preliminary data.</text>
</comment>
<dbReference type="InterPro" id="IPR052929">
    <property type="entry name" value="RNase_H-like_EbsB-rel"/>
</dbReference>
<sequence>MPPSLSALKVYDLIDFDNMRQKEAMIRELFVPCDAKVIMGIPPCASWPNDKFVWHYSADGAFWIQSAYRMIVHIAHQSVGSSSPSGTEFWRTIWALDIPPVSRYSTGGLVGGSDFEPTFWAKRFRSPSDCLGSACTQMEGARFGEFVAVLWECWNARNRFIFKRLYRNLESLSLRAITLVRTFRDTQVKGAIPTTLLPVTWKPPMPGTVKLNFDGGRVVEDGRGWGFIIRDDNGDILMAGLKQGAGFGGALVEEARACLFRLRCTRNLNIFFYSNSSGNQTLDIRSTHIRQVRAHVTTNAARNLDVLIHIIGN</sequence>
<dbReference type="AlphaFoldDB" id="A0A9Q1KTU9"/>
<proteinExistence type="predicted"/>
<gene>
    <name evidence="1" type="ORF">Cgig2_032446</name>
</gene>
<evidence type="ECO:0008006" key="3">
    <source>
        <dbReference type="Google" id="ProtNLM"/>
    </source>
</evidence>
<organism evidence="1 2">
    <name type="scientific">Carnegiea gigantea</name>
    <dbReference type="NCBI Taxonomy" id="171969"/>
    <lineage>
        <taxon>Eukaryota</taxon>
        <taxon>Viridiplantae</taxon>
        <taxon>Streptophyta</taxon>
        <taxon>Embryophyta</taxon>
        <taxon>Tracheophyta</taxon>
        <taxon>Spermatophyta</taxon>
        <taxon>Magnoliopsida</taxon>
        <taxon>eudicotyledons</taxon>
        <taxon>Gunneridae</taxon>
        <taxon>Pentapetalae</taxon>
        <taxon>Caryophyllales</taxon>
        <taxon>Cactineae</taxon>
        <taxon>Cactaceae</taxon>
        <taxon>Cactoideae</taxon>
        <taxon>Echinocereeae</taxon>
        <taxon>Carnegiea</taxon>
    </lineage>
</organism>